<keyword evidence="1" id="KW-1133">Transmembrane helix</keyword>
<sequence length="58" mass="6301">MTKIAEMARRFRSEDEGAAMIEYSVLIGIVTVAAITMIIAVGGWVTTQWTTLDTNLPG</sequence>
<feature type="transmembrane region" description="Helical" evidence="1">
    <location>
        <begin position="21"/>
        <end position="45"/>
    </location>
</feature>
<evidence type="ECO:0000313" key="2">
    <source>
        <dbReference type="EMBL" id="MCP8887192.1"/>
    </source>
</evidence>
<keyword evidence="1" id="KW-0472">Membrane</keyword>
<keyword evidence="3" id="KW-1185">Reference proteome</keyword>
<name>A0A9Q4AP77_9HYPH</name>
<accession>A0A9Q4AP77</accession>
<protein>
    <submittedName>
        <fullName evidence="2">Flp family type IVb pilin</fullName>
    </submittedName>
</protein>
<reference evidence="2" key="1">
    <citation type="submission" date="2022-06" db="EMBL/GenBank/DDBJ databases">
        <title>Devosia sp. XJ19-45 genome assembly.</title>
        <authorList>
            <person name="Li B."/>
            <person name="Cai M."/>
            <person name="Nie G."/>
            <person name="Li W."/>
        </authorList>
    </citation>
    <scope>NUCLEOTIDE SEQUENCE</scope>
    <source>
        <strain evidence="2">XJ19-45</strain>
    </source>
</reference>
<evidence type="ECO:0000313" key="3">
    <source>
        <dbReference type="Proteomes" id="UP001060275"/>
    </source>
</evidence>
<comment type="caution">
    <text evidence="2">The sequence shown here is derived from an EMBL/GenBank/DDBJ whole genome shotgun (WGS) entry which is preliminary data.</text>
</comment>
<dbReference type="RefSeq" id="WP_254674272.1">
    <property type="nucleotide sequence ID" value="NZ_JAMWDU010000003.1"/>
</dbReference>
<proteinExistence type="predicted"/>
<dbReference type="Proteomes" id="UP001060275">
    <property type="component" value="Unassembled WGS sequence"/>
</dbReference>
<evidence type="ECO:0000256" key="1">
    <source>
        <dbReference type="SAM" id="Phobius"/>
    </source>
</evidence>
<organism evidence="2 3">
    <name type="scientific">Devosia ureilytica</name>
    <dbReference type="NCBI Taxonomy" id="2952754"/>
    <lineage>
        <taxon>Bacteria</taxon>
        <taxon>Pseudomonadati</taxon>
        <taxon>Pseudomonadota</taxon>
        <taxon>Alphaproteobacteria</taxon>
        <taxon>Hyphomicrobiales</taxon>
        <taxon>Devosiaceae</taxon>
        <taxon>Devosia</taxon>
    </lineage>
</organism>
<gene>
    <name evidence="2" type="ORF">NF348_08755</name>
</gene>
<keyword evidence="1" id="KW-0812">Transmembrane</keyword>
<dbReference type="EMBL" id="JAMWDU010000003">
    <property type="protein sequence ID" value="MCP8887192.1"/>
    <property type="molecule type" value="Genomic_DNA"/>
</dbReference>
<dbReference type="AlphaFoldDB" id="A0A9Q4AP77"/>